<comment type="caution">
    <text evidence="2">The sequence shown here is derived from an EMBL/GenBank/DDBJ whole genome shotgun (WGS) entry which is preliminary data.</text>
</comment>
<evidence type="ECO:0000313" key="2">
    <source>
        <dbReference type="EMBL" id="KAF6145943.1"/>
    </source>
</evidence>
<keyword evidence="3" id="KW-1185">Reference proteome</keyword>
<feature type="compositionally biased region" description="Basic and acidic residues" evidence="1">
    <location>
        <begin position="83"/>
        <end position="92"/>
    </location>
</feature>
<dbReference type="EMBL" id="JACGCM010002021">
    <property type="protein sequence ID" value="KAF6145943.1"/>
    <property type="molecule type" value="Genomic_DNA"/>
</dbReference>
<protein>
    <submittedName>
        <fullName evidence="2">Uncharacterized protein</fullName>
    </submittedName>
</protein>
<evidence type="ECO:0000313" key="3">
    <source>
        <dbReference type="Proteomes" id="UP000541444"/>
    </source>
</evidence>
<gene>
    <name evidence="2" type="ORF">GIB67_007962</name>
</gene>
<dbReference type="AlphaFoldDB" id="A0A7J7LTG6"/>
<reference evidence="2 3" key="1">
    <citation type="journal article" date="2020" name="IScience">
        <title>Genome Sequencing of the Endangered Kingdonia uniflora (Circaeasteraceae, Ranunculales) Reveals Potential Mechanisms of Evolutionary Specialization.</title>
        <authorList>
            <person name="Sun Y."/>
            <person name="Deng T."/>
            <person name="Zhang A."/>
            <person name="Moore M.J."/>
            <person name="Landis J.B."/>
            <person name="Lin N."/>
            <person name="Zhang H."/>
            <person name="Zhang X."/>
            <person name="Huang J."/>
            <person name="Zhang X."/>
            <person name="Sun H."/>
            <person name="Wang H."/>
        </authorList>
    </citation>
    <scope>NUCLEOTIDE SEQUENCE [LARGE SCALE GENOMIC DNA]</scope>
    <source>
        <strain evidence="2">TB1705</strain>
        <tissue evidence="2">Leaf</tissue>
    </source>
</reference>
<organism evidence="2 3">
    <name type="scientific">Kingdonia uniflora</name>
    <dbReference type="NCBI Taxonomy" id="39325"/>
    <lineage>
        <taxon>Eukaryota</taxon>
        <taxon>Viridiplantae</taxon>
        <taxon>Streptophyta</taxon>
        <taxon>Embryophyta</taxon>
        <taxon>Tracheophyta</taxon>
        <taxon>Spermatophyta</taxon>
        <taxon>Magnoliopsida</taxon>
        <taxon>Ranunculales</taxon>
        <taxon>Circaeasteraceae</taxon>
        <taxon>Kingdonia</taxon>
    </lineage>
</organism>
<sequence length="120" mass="13418">MHKSNPNTPFHIWIVNELRVPSQNSQNFIFDFCSSGKGLSTTKDTGSSKELSNTKGGRLLCHNSFPDLEPEYRGYPETNGRGLDPHRFRPLVDDDDVPQSIDSFQTICTNVPPSNKPSIP</sequence>
<proteinExistence type="predicted"/>
<feature type="region of interest" description="Disordered" evidence="1">
    <location>
        <begin position="72"/>
        <end position="99"/>
    </location>
</feature>
<accession>A0A7J7LTG6</accession>
<name>A0A7J7LTG6_9MAGN</name>
<dbReference type="Proteomes" id="UP000541444">
    <property type="component" value="Unassembled WGS sequence"/>
</dbReference>
<evidence type="ECO:0000256" key="1">
    <source>
        <dbReference type="SAM" id="MobiDB-lite"/>
    </source>
</evidence>